<dbReference type="InterPro" id="IPR051785">
    <property type="entry name" value="MMCE/EMCE_epimerase"/>
</dbReference>
<dbReference type="PROSITE" id="PS51819">
    <property type="entry name" value="VOC"/>
    <property type="match status" value="1"/>
</dbReference>
<sequence length="566" mass="60572">MENDDTLTRRQALTGLAIGAAGAATLPAAAVQAQAAASPLTVAARSPWLVNAVAVNDGGTMFLGLPRFGAAVETPSLARVEKDGSLTPFPGGAWNGWKPGNDGRDAFVMVNAIHIFDDNTLWIVDQGAPSGSKPAPGAQKLVRLDSRNGSLLTVLRFGDDILPPGAQLNDLRIHDQMLYVTDSGLGGIIVHDLTTNQTLRRLSGHAMTTATAAPLKGKGGRILADARGKRPNVQSDGIELSVDGLWLYWATPTGPFRRISTAALADTRLSDEQLGRLVETIAEIPTIGGNAIDTLGNLYLSDCETRRITVATPGGARAMLVADDRLSSPDAIFIDKNRRLYLPASQIESLAQHAGGTDQTRAPFLVLTMMLPESLAGHPLGDAVTGRPPATGLSNFHGIEHVAMTVPDFEAAIRFFQDAFDATVLYRHIKASDPPVTYEQVGKINGLAPGTRMLRACQLRFANGPNIELFQLEGYGRRESAGINDMGLVHFSVVVEDIRAAGARFIKAGGTMLEGPFDLGLNEVGPGNQNWFGQTPWGTWIEFMTFRSPLRYDPGAVAERWFPQRG</sequence>
<accession>A0ABT8ZY59</accession>
<dbReference type="Pfam" id="PF03022">
    <property type="entry name" value="MRJP"/>
    <property type="match status" value="1"/>
</dbReference>
<dbReference type="InterPro" id="IPR037523">
    <property type="entry name" value="VOC_core"/>
</dbReference>
<feature type="domain" description="VOC" evidence="4">
    <location>
        <begin position="398"/>
        <end position="546"/>
    </location>
</feature>
<keyword evidence="3" id="KW-0479">Metal-binding</keyword>
<dbReference type="InterPro" id="IPR004360">
    <property type="entry name" value="Glyas_Fos-R_dOase_dom"/>
</dbReference>
<dbReference type="Pfam" id="PF00903">
    <property type="entry name" value="Glyoxalase"/>
    <property type="match status" value="1"/>
</dbReference>
<dbReference type="RefSeq" id="WP_304560959.1">
    <property type="nucleotide sequence ID" value="NZ_JAUQSZ010000005.1"/>
</dbReference>
<dbReference type="PANTHER" id="PTHR43048">
    <property type="entry name" value="METHYLMALONYL-COA EPIMERASE"/>
    <property type="match status" value="1"/>
</dbReference>
<protein>
    <submittedName>
        <fullName evidence="5">L-dopachrome tautomerase-related protein</fullName>
    </submittedName>
</protein>
<reference evidence="5" key="1">
    <citation type="submission" date="2023-07" db="EMBL/GenBank/DDBJ databases">
        <authorList>
            <person name="Kim M.K."/>
        </authorList>
    </citation>
    <scope>NUCLEOTIDE SEQUENCE</scope>
    <source>
        <strain evidence="5">CA1-15</strain>
    </source>
</reference>
<dbReference type="InterPro" id="IPR017996">
    <property type="entry name" value="MRJP/yellow-related"/>
</dbReference>
<evidence type="ECO:0000259" key="4">
    <source>
        <dbReference type="PROSITE" id="PS51819"/>
    </source>
</evidence>
<dbReference type="SUPFAM" id="SSF54593">
    <property type="entry name" value="Glyoxalase/Bleomycin resistance protein/Dihydroxybiphenyl dioxygenase"/>
    <property type="match status" value="1"/>
</dbReference>
<dbReference type="Gene3D" id="3.10.180.10">
    <property type="entry name" value="2,3-Dihydroxybiphenyl 1,2-Dioxygenase, domain 1"/>
    <property type="match status" value="1"/>
</dbReference>
<comment type="subcellular location">
    <subcellularLocation>
        <location evidence="1">Secreted</location>
    </subcellularLocation>
</comment>
<dbReference type="InterPro" id="IPR029068">
    <property type="entry name" value="Glyas_Bleomycin-R_OHBP_Dase"/>
</dbReference>
<evidence type="ECO:0000256" key="3">
    <source>
        <dbReference type="ARBA" id="ARBA00022723"/>
    </source>
</evidence>
<evidence type="ECO:0000256" key="1">
    <source>
        <dbReference type="ARBA" id="ARBA00004613"/>
    </source>
</evidence>
<comment type="caution">
    <text evidence="5">The sequence shown here is derived from an EMBL/GenBank/DDBJ whole genome shotgun (WGS) entry which is preliminary data.</text>
</comment>
<keyword evidence="2" id="KW-0964">Secreted</keyword>
<dbReference type="SUPFAM" id="SSF101898">
    <property type="entry name" value="NHL repeat"/>
    <property type="match status" value="1"/>
</dbReference>
<organism evidence="5 6">
    <name type="scientific">Sphingomonas immobilis</name>
    <dbReference type="NCBI Taxonomy" id="3063997"/>
    <lineage>
        <taxon>Bacteria</taxon>
        <taxon>Pseudomonadati</taxon>
        <taxon>Pseudomonadota</taxon>
        <taxon>Alphaproteobacteria</taxon>
        <taxon>Sphingomonadales</taxon>
        <taxon>Sphingomonadaceae</taxon>
        <taxon>Sphingomonas</taxon>
    </lineage>
</organism>
<evidence type="ECO:0000256" key="2">
    <source>
        <dbReference type="ARBA" id="ARBA00022525"/>
    </source>
</evidence>
<proteinExistence type="predicted"/>
<name>A0ABT8ZY59_9SPHN</name>
<dbReference type="InterPro" id="IPR011042">
    <property type="entry name" value="6-blade_b-propeller_TolB-like"/>
</dbReference>
<keyword evidence="6" id="KW-1185">Reference proteome</keyword>
<evidence type="ECO:0000313" key="5">
    <source>
        <dbReference type="EMBL" id="MDO7842499.1"/>
    </source>
</evidence>
<dbReference type="EMBL" id="JAUQSZ010000005">
    <property type="protein sequence ID" value="MDO7842499.1"/>
    <property type="molecule type" value="Genomic_DNA"/>
</dbReference>
<evidence type="ECO:0000313" key="6">
    <source>
        <dbReference type="Proteomes" id="UP001176468"/>
    </source>
</evidence>
<dbReference type="InterPro" id="IPR006311">
    <property type="entry name" value="TAT_signal"/>
</dbReference>
<gene>
    <name evidence="5" type="ORF">Q5H94_09180</name>
</gene>
<dbReference type="Proteomes" id="UP001176468">
    <property type="component" value="Unassembled WGS sequence"/>
</dbReference>
<dbReference type="PANTHER" id="PTHR43048:SF6">
    <property type="entry name" value="BLR8189 PROTEIN"/>
    <property type="match status" value="1"/>
</dbReference>
<dbReference type="Gene3D" id="2.120.10.30">
    <property type="entry name" value="TolB, C-terminal domain"/>
    <property type="match status" value="1"/>
</dbReference>
<dbReference type="PROSITE" id="PS51318">
    <property type="entry name" value="TAT"/>
    <property type="match status" value="1"/>
</dbReference>